<accession>A0A7C9MRX4</accession>
<dbReference type="Pfam" id="PF02342">
    <property type="entry name" value="TerD"/>
    <property type="match status" value="1"/>
</dbReference>
<gene>
    <name evidence="3" type="ORF">GO986_12485</name>
</gene>
<keyword evidence="4" id="KW-1185">Reference proteome</keyword>
<evidence type="ECO:0000256" key="1">
    <source>
        <dbReference type="SAM" id="MobiDB-lite"/>
    </source>
</evidence>
<dbReference type="Gene3D" id="3.60.160.10">
    <property type="entry name" value="Mitochondrial biogenesis AIM24"/>
    <property type="match status" value="1"/>
</dbReference>
<dbReference type="InterPro" id="IPR003325">
    <property type="entry name" value="TerD"/>
</dbReference>
<dbReference type="Gene3D" id="2.60.60.30">
    <property type="entry name" value="sav2460 like domains"/>
    <property type="match status" value="1"/>
</dbReference>
<proteinExistence type="predicted"/>
<name>A0A7C9MRX4_9DEIO</name>
<dbReference type="Pfam" id="PF01987">
    <property type="entry name" value="AIM24"/>
    <property type="match status" value="1"/>
</dbReference>
<evidence type="ECO:0000313" key="3">
    <source>
        <dbReference type="EMBL" id="MVN87584.1"/>
    </source>
</evidence>
<organism evidence="3 4">
    <name type="scientific">Deinococcus arboris</name>
    <dbReference type="NCBI Taxonomy" id="2682977"/>
    <lineage>
        <taxon>Bacteria</taxon>
        <taxon>Thermotogati</taxon>
        <taxon>Deinococcota</taxon>
        <taxon>Deinococci</taxon>
        <taxon>Deinococcales</taxon>
        <taxon>Deinococcaceae</taxon>
        <taxon>Deinococcus</taxon>
    </lineage>
</organism>
<dbReference type="InterPro" id="IPR002838">
    <property type="entry name" value="AIM24"/>
</dbReference>
<protein>
    <recommendedName>
        <fullName evidence="2">TerD domain-containing protein</fullName>
    </recommendedName>
</protein>
<reference evidence="3 4" key="1">
    <citation type="submission" date="2019-12" db="EMBL/GenBank/DDBJ databases">
        <title>Deinococcus sp. HMF7620 Genome sequencing and assembly.</title>
        <authorList>
            <person name="Kang H."/>
            <person name="Kim H."/>
            <person name="Joh K."/>
        </authorList>
    </citation>
    <scope>NUCLEOTIDE SEQUENCE [LARGE SCALE GENOMIC DNA]</scope>
    <source>
        <strain evidence="3 4">HMF7620</strain>
    </source>
</reference>
<dbReference type="PANTHER" id="PTHR38074:SF1">
    <property type="entry name" value="ALTERED INHERITANCE OF MITOCHONDRIA PROTEIN 24, MITOCHONDRIAL"/>
    <property type="match status" value="1"/>
</dbReference>
<dbReference type="InterPro" id="IPR016031">
    <property type="entry name" value="Trp_RNA-bd_attenuator-like_dom"/>
</dbReference>
<dbReference type="AlphaFoldDB" id="A0A7C9MRX4"/>
<dbReference type="PANTHER" id="PTHR38074">
    <property type="entry name" value="ALTERED INHERITANCE OF MITOCHONDRIA PROTEIN 24, MITOCHONDRIAL"/>
    <property type="match status" value="1"/>
</dbReference>
<feature type="compositionally biased region" description="Gly residues" evidence="1">
    <location>
        <begin position="214"/>
        <end position="226"/>
    </location>
</feature>
<evidence type="ECO:0000313" key="4">
    <source>
        <dbReference type="Proteomes" id="UP000483286"/>
    </source>
</evidence>
<evidence type="ECO:0000259" key="2">
    <source>
        <dbReference type="Pfam" id="PF02342"/>
    </source>
</evidence>
<dbReference type="RefSeq" id="WP_157459639.1">
    <property type="nucleotide sequence ID" value="NZ_WQLB01000016.1"/>
</dbReference>
<feature type="region of interest" description="Disordered" evidence="1">
    <location>
        <begin position="169"/>
        <end position="230"/>
    </location>
</feature>
<comment type="caution">
    <text evidence="3">The sequence shown here is derived from an EMBL/GenBank/DDBJ whole genome shotgun (WGS) entry which is preliminary data.</text>
</comment>
<feature type="compositionally biased region" description="Pro residues" evidence="1">
    <location>
        <begin position="175"/>
        <end position="193"/>
    </location>
</feature>
<dbReference type="InterPro" id="IPR036983">
    <property type="entry name" value="AIM24_sf"/>
</dbReference>
<dbReference type="EMBL" id="WQLB01000016">
    <property type="protein sequence ID" value="MVN87584.1"/>
    <property type="molecule type" value="Genomic_DNA"/>
</dbReference>
<dbReference type="Proteomes" id="UP000483286">
    <property type="component" value="Unassembled WGS sequence"/>
</dbReference>
<dbReference type="SUPFAM" id="SSF51219">
    <property type="entry name" value="TRAP-like"/>
    <property type="match status" value="1"/>
</dbReference>
<feature type="domain" description="TerD" evidence="2">
    <location>
        <begin position="26"/>
        <end position="166"/>
    </location>
</feature>
<feature type="compositionally biased region" description="Pro residues" evidence="1">
    <location>
        <begin position="200"/>
        <end position="213"/>
    </location>
</feature>
<dbReference type="CDD" id="cd06974">
    <property type="entry name" value="TerD_like"/>
    <property type="match status" value="1"/>
</dbReference>
<sequence length="469" mass="50252">MTQLQPGEKRRLSDFLPDPRLRVQVTHDLAQADVSLFGLDRERKLRDDRYFIFYNQLQSPGREVTLNLEGGRATFDLDLSALPASIERLVFVISHDQRPMSQLGQLRLSVQTAQGSEQAVIPLNGTLFTAERALMIAELYRHAGEWRLGSVAQGFQGGLDSLLTYFGGQAVENQTPPPPAPSAPAPAPSPAPAPAWTDPAPVPPPAPPPPAPGPGTGGSSGAGGLGTSISDFLRGSAEQDRPGDVFELESSKMLEVKVNGRVWSKLGAMIAYKGRLDFQRASTLSDLMGGMRSGGNRMGALLGAAMRMGSGEMGPLVSIQGQGVCYLADQGKEISIIRLQGDTLNINGKSLLAFEDTVTHEITMQRSMAGMVAGGLFSVQVRGNGLVAILSHGQPLTLRVTPQEPVFTDPNATIAWSDHLRPDLRVSQDLRSMFGRGGGETLQMAFQGNGFVVVQPYEEAAAMEHLPNH</sequence>